<feature type="transmembrane region" description="Helical" evidence="1">
    <location>
        <begin position="138"/>
        <end position="161"/>
    </location>
</feature>
<evidence type="ECO:0000313" key="3">
    <source>
        <dbReference type="Proteomes" id="UP001152749"/>
    </source>
</evidence>
<dbReference type="Proteomes" id="UP001152749">
    <property type="component" value="Chromosome"/>
</dbReference>
<evidence type="ECO:0000256" key="1">
    <source>
        <dbReference type="SAM" id="Phobius"/>
    </source>
</evidence>
<keyword evidence="1" id="KW-0812">Transmembrane</keyword>
<sequence>MTRQDLEIIDDLLKRTDNLPEILHLRAAEIGYEFTEEDKALLLETYQKLDDILKEAAAFINVKFPGREDYIYGWNKIDFDTKIGDFKIATTDREHIKRAWKNGLFDLKGLLKSLRNEVILLIEPEKEKEKKQLIPKTLSFIEILSWIAGIIGTIIALYAFFK</sequence>
<gene>
    <name evidence="2" type="ORF">TRV642_3844</name>
</gene>
<dbReference type="KEGG" id="fcs:TRV642_3844"/>
<keyword evidence="1" id="KW-1133">Transmembrane helix</keyword>
<protein>
    <submittedName>
        <fullName evidence="2">Uncharacterized protein</fullName>
    </submittedName>
</protein>
<dbReference type="AlphaFoldDB" id="A0A9W4TID2"/>
<organism evidence="2 3">
    <name type="scientific">Flavobacterium collinsii</name>
    <dbReference type="NCBI Taxonomy" id="1114861"/>
    <lineage>
        <taxon>Bacteria</taxon>
        <taxon>Pseudomonadati</taxon>
        <taxon>Bacteroidota</taxon>
        <taxon>Flavobacteriia</taxon>
        <taxon>Flavobacteriales</taxon>
        <taxon>Flavobacteriaceae</taxon>
        <taxon>Flavobacterium</taxon>
    </lineage>
</organism>
<evidence type="ECO:0000313" key="2">
    <source>
        <dbReference type="EMBL" id="CAI2768591.1"/>
    </source>
</evidence>
<proteinExistence type="predicted"/>
<reference evidence="2" key="1">
    <citation type="submission" date="2022-09" db="EMBL/GenBank/DDBJ databases">
        <authorList>
            <person name="Duchaud E."/>
        </authorList>
    </citation>
    <scope>NUCLEOTIDE SEQUENCE</scope>
    <source>
        <strain evidence="2">TRV642</strain>
    </source>
</reference>
<dbReference type="EMBL" id="OX336425">
    <property type="protein sequence ID" value="CAI2768591.1"/>
    <property type="molecule type" value="Genomic_DNA"/>
</dbReference>
<accession>A0A9W4TID2</accession>
<name>A0A9W4TID2_9FLAO</name>
<keyword evidence="1" id="KW-0472">Membrane</keyword>